<evidence type="ECO:0000256" key="2">
    <source>
        <dbReference type="ARBA" id="ARBA00002388"/>
    </source>
</evidence>
<comment type="function">
    <text evidence="2 7">PPIases accelerate the folding of proteins. It catalyzes the cis-trans isomerization of proline imidic peptide bonds in oligopeptides.</text>
</comment>
<dbReference type="PRINTS" id="PR00153">
    <property type="entry name" value="CSAPPISMRASE"/>
</dbReference>
<reference evidence="11" key="1">
    <citation type="submission" date="2022-12" db="EMBL/GenBank/DDBJ databases">
        <authorList>
            <person name="Petersen C."/>
        </authorList>
    </citation>
    <scope>NUCLEOTIDE SEQUENCE</scope>
    <source>
        <strain evidence="11">IBT 30728</strain>
    </source>
</reference>
<evidence type="ECO:0000256" key="4">
    <source>
        <dbReference type="ARBA" id="ARBA00023110"/>
    </source>
</evidence>
<keyword evidence="9" id="KW-1133">Transmembrane helix</keyword>
<comment type="similarity">
    <text evidence="6">Belongs to the cyclophilin-type PPIase family. PPIase B subfamily.</text>
</comment>
<evidence type="ECO:0000256" key="8">
    <source>
        <dbReference type="SAM" id="MobiDB-lite"/>
    </source>
</evidence>
<evidence type="ECO:0000259" key="10">
    <source>
        <dbReference type="PROSITE" id="PS50072"/>
    </source>
</evidence>
<sequence>MNFRNLFLSLFLVLAVGFALVQAEDAKEPRGPKITHKVNFSKESGNGVKGIADEVKQVYFDIKHGDESLGRIVMGLYGKTVPKTAENFRVLATGEQGFGYEGSTFHRVIKDFMIQGGDFTNHDGTGGKSIYGNKFEDENFKLRHTKKGLLSMANAGKNTNGSQFFITTVITSWLDGRHVVFGEVLEGYDIVDKIQNVPKARGDKPEKPVTIAKSGELEMEKSETEDKELVEQPVPTPTPEESPATDQSSYSLQALLMFVVLIAVIGFYIARRRSQQQQQDEKQFEA</sequence>
<dbReference type="GO" id="GO:0016018">
    <property type="term" value="F:cyclosporin A binding"/>
    <property type="evidence" value="ECO:0007669"/>
    <property type="project" value="TreeGrafter"/>
</dbReference>
<feature type="transmembrane region" description="Helical" evidence="9">
    <location>
        <begin position="250"/>
        <end position="270"/>
    </location>
</feature>
<keyword evidence="3" id="KW-0256">Endoplasmic reticulum</keyword>
<dbReference type="EC" id="5.2.1.8" evidence="7"/>
<evidence type="ECO:0000256" key="6">
    <source>
        <dbReference type="ARBA" id="ARBA00038340"/>
    </source>
</evidence>
<dbReference type="CDD" id="cd01926">
    <property type="entry name" value="cyclophilin_ABH_like"/>
    <property type="match status" value="1"/>
</dbReference>
<comment type="caution">
    <text evidence="11">The sequence shown here is derived from an EMBL/GenBank/DDBJ whole genome shotgun (WGS) entry which is preliminary data.</text>
</comment>
<dbReference type="PROSITE" id="PS00170">
    <property type="entry name" value="CSA_PPIASE_1"/>
    <property type="match status" value="1"/>
</dbReference>
<evidence type="ECO:0000313" key="11">
    <source>
        <dbReference type="EMBL" id="KAJ5485061.1"/>
    </source>
</evidence>
<feature type="region of interest" description="Disordered" evidence="8">
    <location>
        <begin position="214"/>
        <end position="247"/>
    </location>
</feature>
<dbReference type="FunFam" id="2.40.100.10:FF:000001">
    <property type="entry name" value="Peptidyl-prolyl cis-trans isomerase"/>
    <property type="match status" value="1"/>
</dbReference>
<dbReference type="InterPro" id="IPR020892">
    <property type="entry name" value="Cyclophilin-type_PPIase_CS"/>
</dbReference>
<comment type="catalytic activity">
    <reaction evidence="1 7">
        <text>[protein]-peptidylproline (omega=180) = [protein]-peptidylproline (omega=0)</text>
        <dbReference type="Rhea" id="RHEA:16237"/>
        <dbReference type="Rhea" id="RHEA-COMP:10747"/>
        <dbReference type="Rhea" id="RHEA-COMP:10748"/>
        <dbReference type="ChEBI" id="CHEBI:83833"/>
        <dbReference type="ChEBI" id="CHEBI:83834"/>
        <dbReference type="EC" id="5.2.1.8"/>
    </reaction>
</comment>
<evidence type="ECO:0000256" key="7">
    <source>
        <dbReference type="RuleBase" id="RU363019"/>
    </source>
</evidence>
<evidence type="ECO:0000256" key="3">
    <source>
        <dbReference type="ARBA" id="ARBA00022824"/>
    </source>
</evidence>
<dbReference type="GO" id="GO:0000324">
    <property type="term" value="C:fungal-type vacuole"/>
    <property type="evidence" value="ECO:0007669"/>
    <property type="project" value="TreeGrafter"/>
</dbReference>
<proteinExistence type="inferred from homology"/>
<dbReference type="GO" id="GO:0003755">
    <property type="term" value="F:peptidyl-prolyl cis-trans isomerase activity"/>
    <property type="evidence" value="ECO:0007669"/>
    <property type="project" value="UniProtKB-UniRule"/>
</dbReference>
<dbReference type="RefSeq" id="XP_056789845.1">
    <property type="nucleotide sequence ID" value="XM_056934651.1"/>
</dbReference>
<reference evidence="11" key="2">
    <citation type="journal article" date="2023" name="IMA Fungus">
        <title>Comparative genomic study of the Penicillium genus elucidates a diverse pangenome and 15 lateral gene transfer events.</title>
        <authorList>
            <person name="Petersen C."/>
            <person name="Sorensen T."/>
            <person name="Nielsen M.R."/>
            <person name="Sondergaard T.E."/>
            <person name="Sorensen J.L."/>
            <person name="Fitzpatrick D.A."/>
            <person name="Frisvad J.C."/>
            <person name="Nielsen K.L."/>
        </authorList>
    </citation>
    <scope>NUCLEOTIDE SEQUENCE</scope>
    <source>
        <strain evidence="11">IBT 30728</strain>
    </source>
</reference>
<dbReference type="GO" id="GO:0005783">
    <property type="term" value="C:endoplasmic reticulum"/>
    <property type="evidence" value="ECO:0007669"/>
    <property type="project" value="TreeGrafter"/>
</dbReference>
<evidence type="ECO:0000256" key="1">
    <source>
        <dbReference type="ARBA" id="ARBA00000971"/>
    </source>
</evidence>
<gene>
    <name evidence="11" type="ORF">N7539_005049</name>
</gene>
<name>A0A9W9X6N7_9EURO</name>
<organism evidence="11 12">
    <name type="scientific">Penicillium diatomitis</name>
    <dbReference type="NCBI Taxonomy" id="2819901"/>
    <lineage>
        <taxon>Eukaryota</taxon>
        <taxon>Fungi</taxon>
        <taxon>Dikarya</taxon>
        <taxon>Ascomycota</taxon>
        <taxon>Pezizomycotina</taxon>
        <taxon>Eurotiomycetes</taxon>
        <taxon>Eurotiomycetidae</taxon>
        <taxon>Eurotiales</taxon>
        <taxon>Aspergillaceae</taxon>
        <taxon>Penicillium</taxon>
    </lineage>
</organism>
<feature type="chain" id="PRO_5041020525" description="Peptidyl-prolyl cis-trans isomerase" evidence="7">
    <location>
        <begin position="24"/>
        <end position="286"/>
    </location>
</feature>
<keyword evidence="12" id="KW-1185">Reference proteome</keyword>
<dbReference type="EMBL" id="JAPWDQ010000005">
    <property type="protein sequence ID" value="KAJ5485061.1"/>
    <property type="molecule type" value="Genomic_DNA"/>
</dbReference>
<dbReference type="GO" id="GO:0006457">
    <property type="term" value="P:protein folding"/>
    <property type="evidence" value="ECO:0007669"/>
    <property type="project" value="InterPro"/>
</dbReference>
<dbReference type="Pfam" id="PF00160">
    <property type="entry name" value="Pro_isomerase"/>
    <property type="match status" value="1"/>
</dbReference>
<dbReference type="PANTHER" id="PTHR11071">
    <property type="entry name" value="PEPTIDYL-PROLYL CIS-TRANS ISOMERASE"/>
    <property type="match status" value="1"/>
</dbReference>
<feature type="domain" description="PPIase cyclophilin-type" evidence="10">
    <location>
        <begin position="59"/>
        <end position="216"/>
    </location>
</feature>
<dbReference type="GeneID" id="81624900"/>
<evidence type="ECO:0000256" key="5">
    <source>
        <dbReference type="ARBA" id="ARBA00023235"/>
    </source>
</evidence>
<dbReference type="AlphaFoldDB" id="A0A9W9X6N7"/>
<keyword evidence="4 7" id="KW-0697">Rotamase</keyword>
<evidence type="ECO:0000256" key="9">
    <source>
        <dbReference type="SAM" id="Phobius"/>
    </source>
</evidence>
<keyword evidence="5 7" id="KW-0413">Isomerase</keyword>
<dbReference type="SUPFAM" id="SSF50891">
    <property type="entry name" value="Cyclophilin-like"/>
    <property type="match status" value="1"/>
</dbReference>
<accession>A0A9W9X6N7</accession>
<keyword evidence="9" id="KW-0812">Transmembrane</keyword>
<dbReference type="InterPro" id="IPR002130">
    <property type="entry name" value="Cyclophilin-type_PPIase_dom"/>
</dbReference>
<protein>
    <recommendedName>
        <fullName evidence="7">Peptidyl-prolyl cis-trans isomerase</fullName>
        <shortName evidence="7">PPIase</shortName>
        <ecNumber evidence="7">5.2.1.8</ecNumber>
    </recommendedName>
</protein>
<feature type="signal peptide" evidence="7">
    <location>
        <begin position="1"/>
        <end position="23"/>
    </location>
</feature>
<dbReference type="Proteomes" id="UP001148312">
    <property type="component" value="Unassembled WGS sequence"/>
</dbReference>
<dbReference type="InterPro" id="IPR029000">
    <property type="entry name" value="Cyclophilin-like_dom_sf"/>
</dbReference>
<keyword evidence="7" id="KW-0732">Signal</keyword>
<dbReference type="PROSITE" id="PS50072">
    <property type="entry name" value="CSA_PPIASE_2"/>
    <property type="match status" value="1"/>
</dbReference>
<evidence type="ECO:0000313" key="12">
    <source>
        <dbReference type="Proteomes" id="UP001148312"/>
    </source>
</evidence>
<dbReference type="PANTHER" id="PTHR11071:SF561">
    <property type="entry name" value="PEPTIDYL-PROLYL CIS-TRANS ISOMERASE D-RELATED"/>
    <property type="match status" value="1"/>
</dbReference>
<dbReference type="Gene3D" id="2.40.100.10">
    <property type="entry name" value="Cyclophilin-like"/>
    <property type="match status" value="1"/>
</dbReference>
<keyword evidence="9" id="KW-0472">Membrane</keyword>
<feature type="compositionally biased region" description="Basic and acidic residues" evidence="8">
    <location>
        <begin position="215"/>
        <end position="230"/>
    </location>
</feature>